<gene>
    <name evidence="2" type="ORF">AVEN_252128_1</name>
</gene>
<organism evidence="2 3">
    <name type="scientific">Araneus ventricosus</name>
    <name type="common">Orbweaver spider</name>
    <name type="synonym">Epeira ventricosa</name>
    <dbReference type="NCBI Taxonomy" id="182803"/>
    <lineage>
        <taxon>Eukaryota</taxon>
        <taxon>Metazoa</taxon>
        <taxon>Ecdysozoa</taxon>
        <taxon>Arthropoda</taxon>
        <taxon>Chelicerata</taxon>
        <taxon>Arachnida</taxon>
        <taxon>Araneae</taxon>
        <taxon>Araneomorphae</taxon>
        <taxon>Entelegynae</taxon>
        <taxon>Araneoidea</taxon>
        <taxon>Araneidae</taxon>
        <taxon>Araneus</taxon>
    </lineage>
</organism>
<dbReference type="AlphaFoldDB" id="A0A4Y2J1V8"/>
<comment type="caution">
    <text evidence="2">The sequence shown here is derived from an EMBL/GenBank/DDBJ whole genome shotgun (WGS) entry which is preliminary data.</text>
</comment>
<evidence type="ECO:0000313" key="3">
    <source>
        <dbReference type="Proteomes" id="UP000499080"/>
    </source>
</evidence>
<evidence type="ECO:0000256" key="1">
    <source>
        <dbReference type="SAM" id="MobiDB-lite"/>
    </source>
</evidence>
<keyword evidence="3" id="KW-1185">Reference proteome</keyword>
<accession>A0A4Y2J1V8</accession>
<sequence>LYEDSPESNTFHGKKHSCKEPIIGIDTLIVEHFNLITTDIEIHIIPWDQVLRSCVVEISREKFQEDDTQFCSINCKQSKEPLFSRKIHSGARNHLIPASVEWGGLKRVRAHKVKGILRGDIRDERPVIHSPTTSREEKRESRADESIPQIN</sequence>
<dbReference type="OrthoDB" id="9884289at2759"/>
<dbReference type="EMBL" id="BGPR01108695">
    <property type="protein sequence ID" value="GBM83549.1"/>
    <property type="molecule type" value="Genomic_DNA"/>
</dbReference>
<dbReference type="Proteomes" id="UP000499080">
    <property type="component" value="Unassembled WGS sequence"/>
</dbReference>
<evidence type="ECO:0000313" key="2">
    <source>
        <dbReference type="EMBL" id="GBM83549.1"/>
    </source>
</evidence>
<reference evidence="2 3" key="1">
    <citation type="journal article" date="2019" name="Sci. Rep.">
        <title>Orb-weaving spider Araneus ventricosus genome elucidates the spidroin gene catalogue.</title>
        <authorList>
            <person name="Kono N."/>
            <person name="Nakamura H."/>
            <person name="Ohtoshi R."/>
            <person name="Moran D.A.P."/>
            <person name="Shinohara A."/>
            <person name="Yoshida Y."/>
            <person name="Fujiwara M."/>
            <person name="Mori M."/>
            <person name="Tomita M."/>
            <person name="Arakawa K."/>
        </authorList>
    </citation>
    <scope>NUCLEOTIDE SEQUENCE [LARGE SCALE GENOMIC DNA]</scope>
</reference>
<name>A0A4Y2J1V8_ARAVE</name>
<feature type="region of interest" description="Disordered" evidence="1">
    <location>
        <begin position="124"/>
        <end position="151"/>
    </location>
</feature>
<feature type="non-terminal residue" evidence="2">
    <location>
        <position position="1"/>
    </location>
</feature>
<protein>
    <submittedName>
        <fullName evidence="2">Uncharacterized protein</fullName>
    </submittedName>
</protein>
<feature type="compositionally biased region" description="Basic and acidic residues" evidence="1">
    <location>
        <begin position="134"/>
        <end position="145"/>
    </location>
</feature>
<proteinExistence type="predicted"/>